<evidence type="ECO:0000256" key="2">
    <source>
        <dbReference type="ARBA" id="ARBA00022670"/>
    </source>
</evidence>
<name>A0AAQ3NG81_VIGMU</name>
<proteinExistence type="inferred from homology"/>
<evidence type="ECO:0000256" key="5">
    <source>
        <dbReference type="SAM" id="MobiDB-lite"/>
    </source>
</evidence>
<dbReference type="PANTHER" id="PTHR12606">
    <property type="entry name" value="SENTRIN/SUMO-SPECIFIC PROTEASE"/>
    <property type="match status" value="1"/>
</dbReference>
<organism evidence="7 8">
    <name type="scientific">Vigna mungo</name>
    <name type="common">Black gram</name>
    <name type="synonym">Phaseolus mungo</name>
    <dbReference type="NCBI Taxonomy" id="3915"/>
    <lineage>
        <taxon>Eukaryota</taxon>
        <taxon>Viridiplantae</taxon>
        <taxon>Streptophyta</taxon>
        <taxon>Embryophyta</taxon>
        <taxon>Tracheophyta</taxon>
        <taxon>Spermatophyta</taxon>
        <taxon>Magnoliopsida</taxon>
        <taxon>eudicotyledons</taxon>
        <taxon>Gunneridae</taxon>
        <taxon>Pentapetalae</taxon>
        <taxon>rosids</taxon>
        <taxon>fabids</taxon>
        <taxon>Fabales</taxon>
        <taxon>Fabaceae</taxon>
        <taxon>Papilionoideae</taxon>
        <taxon>50 kb inversion clade</taxon>
        <taxon>NPAAA clade</taxon>
        <taxon>indigoferoid/millettioid clade</taxon>
        <taxon>Phaseoleae</taxon>
        <taxon>Vigna</taxon>
    </lineage>
</organism>
<dbReference type="InterPro" id="IPR003653">
    <property type="entry name" value="Peptidase_C48_C"/>
</dbReference>
<keyword evidence="4" id="KW-0788">Thiol protease</keyword>
<dbReference type="PANTHER" id="PTHR12606:SF136">
    <property type="entry name" value="ULP1 PROTEASE FAMILY PROTEIN"/>
    <property type="match status" value="1"/>
</dbReference>
<dbReference type="GO" id="GO:0006508">
    <property type="term" value="P:proteolysis"/>
    <property type="evidence" value="ECO:0007669"/>
    <property type="project" value="UniProtKB-KW"/>
</dbReference>
<feature type="compositionally biased region" description="Basic and acidic residues" evidence="5">
    <location>
        <begin position="437"/>
        <end position="460"/>
    </location>
</feature>
<evidence type="ECO:0000259" key="6">
    <source>
        <dbReference type="PROSITE" id="PS50600"/>
    </source>
</evidence>
<comment type="similarity">
    <text evidence="1">Belongs to the peptidase C48 family.</text>
</comment>
<dbReference type="GO" id="GO:0005634">
    <property type="term" value="C:nucleus"/>
    <property type="evidence" value="ECO:0007669"/>
    <property type="project" value="TreeGrafter"/>
</dbReference>
<sequence>MSTCDWLFQIDFKKRKLLKRRAFAEKDMETHISTTGVALSTTTGLPEIRKPSPFDNHFELKFRVIRFAIVPAVKGLEHCHLICKGWMTYVCVYECCVIVVEGVGCVGMKTCEFALCPCVIAYRKAEGCKRLRRKFVDVVQIEEAVSDYHVMSAGFCTKSCVLLPVNFARIPLLNSKMESSKSKVRTWTDTSPNMNSLLKSRHVSRIGQTPFKCCLGIVQPIQLNLKLLKQLHQSFRVRQQFVSFDVVDVVMTLGLGVGGLEISFDESIVGKVGDVLNSSETKAKDLVNMFDNIVGDDDLDVDVVNSRHVSNMPCLLLDDLDSLCNYDWSGAIHTYLVHSLNRCNKKILTGKIADSVSISGSAVVLQVWVYERLGLHSHPSCRVFPRLMGFRSVSYGTEEIHHLFRQGEVHFDWYIGSVEREDPIVRRAFNMDALARTAEEPEKGENSCEPPRAGRLEQVRKNNQKIKSLKDEIVAIRKALSERRKRARFDLNISVEEGGFDVVGEGNEGSLEEAGVDDTVADGAGVDEGVADEAAFGETTGHEQERSAAPVDEGVADEEAFGQTAAHEEETTSAPVDEDATNAAAVAGCAASEAAVAGCAASEAGVDGSAATTTPVDAATALAAPVDEAAAPATPVAKAAAPAAPVAEAAAPAARVDEVAAPAAAVDEARAIDEPVHEADENVDEELPPRDAPAFVDIGGDDDDADQLILVVQPLVVEPLSTIPADVIARVDLAKLYQCVTRKDIVISYVSEIMGQLLTTRDCSSLGPRECVDNMVIIFAATMFMYFEKRSTGVIKRMIFSPMFGSHLLTDNKRRVAKRQVWQLNDYQAYFRQDLVRLHDLLSADWVFIPVVTKNHWWCYALRPCTMQFFVIDSLDKGISGRGSIDRSIVRFTVEVQLSLMKLLAKNIQRFWGMLSNTFEDSKIPFNIEQAKIPVQPNTLDCDLIMMKVMEIWDGEDKYDGKSMPDYSNEELAAFRRKYICDWILDGENIRILGVLQHYGLQIRFVIAYGEDVSDYLVSTWILRCSQVGVGGQDGCNYMVPEYKVHGFCTESWWVLTAIVDADPKWVLGAKMDAITWSLSTRVGSFEVLCYFHMQLGFVIAYGEDVSDYQTLLPSGCWGPRWMQLQDAAPKWVLRAKMDAIIGGCKRLPGQCMDSVLNLDAAPKWVLGAKKDAITGSLSTCVG</sequence>
<evidence type="ECO:0000256" key="3">
    <source>
        <dbReference type="ARBA" id="ARBA00022801"/>
    </source>
</evidence>
<dbReference type="EMBL" id="CP144695">
    <property type="protein sequence ID" value="WVZ08436.1"/>
    <property type="molecule type" value="Genomic_DNA"/>
</dbReference>
<keyword evidence="3" id="KW-0378">Hydrolase</keyword>
<evidence type="ECO:0000313" key="7">
    <source>
        <dbReference type="EMBL" id="WVZ08436.1"/>
    </source>
</evidence>
<feature type="region of interest" description="Disordered" evidence="5">
    <location>
        <begin position="500"/>
        <end position="524"/>
    </location>
</feature>
<feature type="domain" description="Ubiquitin-like protease family profile" evidence="6">
    <location>
        <begin position="756"/>
        <end position="953"/>
    </location>
</feature>
<feature type="compositionally biased region" description="Acidic residues" evidence="5">
    <location>
        <begin position="510"/>
        <end position="520"/>
    </location>
</feature>
<dbReference type="Pfam" id="PF02902">
    <property type="entry name" value="Peptidase_C48"/>
    <property type="match status" value="1"/>
</dbReference>
<reference evidence="7 8" key="1">
    <citation type="journal article" date="2023" name="Life. Sci Alliance">
        <title>Evolutionary insights into 3D genome organization and epigenetic landscape of Vigna mungo.</title>
        <authorList>
            <person name="Junaid A."/>
            <person name="Singh B."/>
            <person name="Bhatia S."/>
        </authorList>
    </citation>
    <scope>NUCLEOTIDE SEQUENCE [LARGE SCALE GENOMIC DNA]</scope>
    <source>
        <strain evidence="7">Urdbean</strain>
    </source>
</reference>
<dbReference type="GO" id="GO:0016926">
    <property type="term" value="P:protein desumoylation"/>
    <property type="evidence" value="ECO:0007669"/>
    <property type="project" value="TreeGrafter"/>
</dbReference>
<accession>A0AAQ3NG81</accession>
<dbReference type="Proteomes" id="UP001374535">
    <property type="component" value="Chromosome 6"/>
</dbReference>
<dbReference type="AlphaFoldDB" id="A0AAQ3NG81"/>
<dbReference type="GO" id="GO:0016929">
    <property type="term" value="F:deSUMOylase activity"/>
    <property type="evidence" value="ECO:0007669"/>
    <property type="project" value="TreeGrafter"/>
</dbReference>
<evidence type="ECO:0000256" key="1">
    <source>
        <dbReference type="ARBA" id="ARBA00005234"/>
    </source>
</evidence>
<dbReference type="InterPro" id="IPR038765">
    <property type="entry name" value="Papain-like_cys_pep_sf"/>
</dbReference>
<dbReference type="SUPFAM" id="SSF54001">
    <property type="entry name" value="Cysteine proteinases"/>
    <property type="match status" value="1"/>
</dbReference>
<keyword evidence="2" id="KW-0645">Protease</keyword>
<dbReference type="PROSITE" id="PS50600">
    <property type="entry name" value="ULP_PROTEASE"/>
    <property type="match status" value="1"/>
</dbReference>
<evidence type="ECO:0000313" key="8">
    <source>
        <dbReference type="Proteomes" id="UP001374535"/>
    </source>
</evidence>
<dbReference type="Gene3D" id="3.40.395.10">
    <property type="entry name" value="Adenoviral Proteinase, Chain A"/>
    <property type="match status" value="1"/>
</dbReference>
<feature type="region of interest" description="Disordered" evidence="5">
    <location>
        <begin position="437"/>
        <end position="461"/>
    </location>
</feature>
<feature type="compositionally biased region" description="Low complexity" evidence="5">
    <location>
        <begin position="500"/>
        <end position="509"/>
    </location>
</feature>
<protein>
    <recommendedName>
        <fullName evidence="6">Ubiquitin-like protease family profile domain-containing protein</fullName>
    </recommendedName>
</protein>
<gene>
    <name evidence="7" type="ORF">V8G54_021782</name>
</gene>
<evidence type="ECO:0000256" key="4">
    <source>
        <dbReference type="ARBA" id="ARBA00022807"/>
    </source>
</evidence>
<keyword evidence="8" id="KW-1185">Reference proteome</keyword>